<evidence type="ECO:0000256" key="1">
    <source>
        <dbReference type="SAM" id="SignalP"/>
    </source>
</evidence>
<feature type="signal peptide" evidence="1">
    <location>
        <begin position="1"/>
        <end position="18"/>
    </location>
</feature>
<organism evidence="2 3">
    <name type="scientific">Halobacteriovorax marinus</name>
    <dbReference type="NCBI Taxonomy" id="97084"/>
    <lineage>
        <taxon>Bacteria</taxon>
        <taxon>Pseudomonadati</taxon>
        <taxon>Bdellovibrionota</taxon>
        <taxon>Bacteriovoracia</taxon>
        <taxon>Bacteriovoracales</taxon>
        <taxon>Halobacteriovoraceae</taxon>
        <taxon>Halobacteriovorax</taxon>
    </lineage>
</organism>
<dbReference type="Proteomes" id="UP000196531">
    <property type="component" value="Unassembled WGS sequence"/>
</dbReference>
<comment type="caution">
    <text evidence="2">The sequence shown here is derived from an EMBL/GenBank/DDBJ whole genome shotgun (WGS) entry which is preliminary data.</text>
</comment>
<evidence type="ECO:0000313" key="2">
    <source>
        <dbReference type="EMBL" id="OUR99900.1"/>
    </source>
</evidence>
<proteinExistence type="predicted"/>
<sequence length="136" mass="15868">MRNFLFILILLLCANSFAVDTNPIKSVSAIEELSWALESSRWDYEQSMVISFDERSPISELNCERSDHSELVLLFNNAISRYRNYFPDEDLPYVSALTELKRILTGKVLEYCLIQEADQKVWQVYLDSDFLVSIEQ</sequence>
<feature type="chain" id="PRO_5012328208" description="Lipoprotein" evidence="1">
    <location>
        <begin position="19"/>
        <end position="136"/>
    </location>
</feature>
<protein>
    <recommendedName>
        <fullName evidence="4">Lipoprotein</fullName>
    </recommendedName>
</protein>
<evidence type="ECO:0008006" key="4">
    <source>
        <dbReference type="Google" id="ProtNLM"/>
    </source>
</evidence>
<gene>
    <name evidence="2" type="ORF">A9Q84_02400</name>
</gene>
<dbReference type="AlphaFoldDB" id="A0A1Y5FCZ4"/>
<evidence type="ECO:0000313" key="3">
    <source>
        <dbReference type="Proteomes" id="UP000196531"/>
    </source>
</evidence>
<keyword evidence="1" id="KW-0732">Signal</keyword>
<dbReference type="EMBL" id="MAAO01000002">
    <property type="protein sequence ID" value="OUR99900.1"/>
    <property type="molecule type" value="Genomic_DNA"/>
</dbReference>
<accession>A0A1Y5FCZ4</accession>
<name>A0A1Y5FCZ4_9BACT</name>
<reference evidence="3" key="1">
    <citation type="journal article" date="2017" name="Proc. Natl. Acad. Sci. U.S.A.">
        <title>Simulation of Deepwater Horizon oil plume reveals substrate specialization within a complex community of hydrocarbon-degraders.</title>
        <authorList>
            <person name="Hu P."/>
            <person name="Dubinsky E.A."/>
            <person name="Probst A.J."/>
            <person name="Wang J."/>
            <person name="Sieber C.M.K."/>
            <person name="Tom L.M."/>
            <person name="Gardinali P."/>
            <person name="Banfield J.F."/>
            <person name="Atlas R.M."/>
            <person name="Andersen G.L."/>
        </authorList>
    </citation>
    <scope>NUCLEOTIDE SEQUENCE [LARGE SCALE GENOMIC DNA]</scope>
</reference>